<dbReference type="InterPro" id="IPR006037">
    <property type="entry name" value="RCK_C"/>
</dbReference>
<dbReference type="GO" id="GO:0008324">
    <property type="term" value="F:monoatomic cation transmembrane transporter activity"/>
    <property type="evidence" value="ECO:0007669"/>
    <property type="project" value="InterPro"/>
</dbReference>
<protein>
    <submittedName>
        <fullName evidence="2">Conserved domain protein</fullName>
    </submittedName>
</protein>
<proteinExistence type="predicted"/>
<name>F0H1B4_9FIRM</name>
<accession>F0H1B4</accession>
<evidence type="ECO:0000313" key="3">
    <source>
        <dbReference type="Proteomes" id="UP000005277"/>
    </source>
</evidence>
<dbReference type="EMBL" id="AEXN01000028">
    <property type="protein sequence ID" value="EGC83749.1"/>
    <property type="molecule type" value="Genomic_DNA"/>
</dbReference>
<comment type="caution">
    <text evidence="2">The sequence shown here is derived from an EMBL/GenBank/DDBJ whole genome shotgun (WGS) entry which is preliminary data.</text>
</comment>
<reference evidence="2 3" key="1">
    <citation type="submission" date="2011-01" db="EMBL/GenBank/DDBJ databases">
        <authorList>
            <person name="Durkin A.S."/>
            <person name="Madupu R."/>
            <person name="Torralba M."/>
            <person name="Gillis M."/>
            <person name="Methe B."/>
            <person name="Sutton G."/>
            <person name="Nelson K.E."/>
        </authorList>
    </citation>
    <scope>NUCLEOTIDE SEQUENCE [LARGE SCALE GENOMIC DNA]</scope>
    <source>
        <strain evidence="2 3">ACS-025-V-Sch4</strain>
    </source>
</reference>
<keyword evidence="3" id="KW-1185">Reference proteome</keyword>
<sequence>MIFNPPVDYTFKIGDVLIVLGREEQVDKLKYLGDELK</sequence>
<dbReference type="GO" id="GO:0006813">
    <property type="term" value="P:potassium ion transport"/>
    <property type="evidence" value="ECO:0007669"/>
    <property type="project" value="InterPro"/>
</dbReference>
<evidence type="ECO:0000259" key="1">
    <source>
        <dbReference type="PROSITE" id="PS51202"/>
    </source>
</evidence>
<dbReference type="Proteomes" id="UP000005277">
    <property type="component" value="Unassembled WGS sequence"/>
</dbReference>
<dbReference type="InterPro" id="IPR036721">
    <property type="entry name" value="RCK_C_sf"/>
</dbReference>
<dbReference type="Gene3D" id="3.30.70.1450">
    <property type="entry name" value="Regulator of K+ conductance, C-terminal domain"/>
    <property type="match status" value="1"/>
</dbReference>
<dbReference type="AlphaFoldDB" id="F0H1B4"/>
<gene>
    <name evidence="2" type="ORF">HMPREF9246_0878</name>
</gene>
<organism evidence="2 3">
    <name type="scientific">Anaerococcus hydrogenalis ACS-025-V-Sch4</name>
    <dbReference type="NCBI Taxonomy" id="879306"/>
    <lineage>
        <taxon>Bacteria</taxon>
        <taxon>Bacillati</taxon>
        <taxon>Bacillota</taxon>
        <taxon>Tissierellia</taxon>
        <taxon>Tissierellales</taxon>
        <taxon>Peptoniphilaceae</taxon>
        <taxon>Anaerococcus</taxon>
    </lineage>
</organism>
<feature type="domain" description="RCK C-terminal" evidence="1">
    <location>
        <begin position="1"/>
        <end position="35"/>
    </location>
</feature>
<evidence type="ECO:0000313" key="2">
    <source>
        <dbReference type="EMBL" id="EGC83749.1"/>
    </source>
</evidence>
<dbReference type="PROSITE" id="PS51202">
    <property type="entry name" value="RCK_C"/>
    <property type="match status" value="1"/>
</dbReference>
<dbReference type="SUPFAM" id="SSF116726">
    <property type="entry name" value="TrkA C-terminal domain-like"/>
    <property type="match status" value="1"/>
</dbReference>